<keyword evidence="2" id="KW-0472">Membrane</keyword>
<reference evidence="3 4" key="1">
    <citation type="submission" date="2013-12" db="EMBL/GenBank/DDBJ databases">
        <title>Draft genome of the parsitic nematode Ancylostoma duodenale.</title>
        <authorList>
            <person name="Mitreva M."/>
        </authorList>
    </citation>
    <scope>NUCLEOTIDE SEQUENCE [LARGE SCALE GENOMIC DNA]</scope>
    <source>
        <strain evidence="3 4">Zhejiang</strain>
    </source>
</reference>
<evidence type="ECO:0000256" key="1">
    <source>
        <dbReference type="SAM" id="MobiDB-lite"/>
    </source>
</evidence>
<feature type="region of interest" description="Disordered" evidence="1">
    <location>
        <begin position="87"/>
        <end position="119"/>
    </location>
</feature>
<name>A0A0C2C9F6_9BILA</name>
<dbReference type="OrthoDB" id="10555054at2759"/>
<accession>A0A0C2C9F6</accession>
<keyword evidence="2" id="KW-0812">Transmembrane</keyword>
<protein>
    <submittedName>
        <fullName evidence="3">Uncharacterized protein</fullName>
    </submittedName>
</protein>
<gene>
    <name evidence="3" type="ORF">ANCDUO_16971</name>
</gene>
<feature type="non-terminal residue" evidence="3">
    <location>
        <position position="191"/>
    </location>
</feature>
<evidence type="ECO:0000256" key="2">
    <source>
        <dbReference type="SAM" id="Phobius"/>
    </source>
</evidence>
<dbReference type="Proteomes" id="UP000054047">
    <property type="component" value="Unassembled WGS sequence"/>
</dbReference>
<dbReference type="AlphaFoldDB" id="A0A0C2C9F6"/>
<keyword evidence="4" id="KW-1185">Reference proteome</keyword>
<keyword evidence="2" id="KW-1133">Transmembrane helix</keyword>
<dbReference type="EMBL" id="KN742478">
    <property type="protein sequence ID" value="KIH52918.1"/>
    <property type="molecule type" value="Genomic_DNA"/>
</dbReference>
<feature type="transmembrane region" description="Helical" evidence="2">
    <location>
        <begin position="12"/>
        <end position="36"/>
    </location>
</feature>
<evidence type="ECO:0000313" key="4">
    <source>
        <dbReference type="Proteomes" id="UP000054047"/>
    </source>
</evidence>
<sequence>MSDSVKKPKSSLLLYLLVVVSVLVLLCAATILYLVAGSRTLTEQSQNATSSQLFLVPDSTPATFSSSAIPPRPTRPIPARTTTTAAAALPAPLPSPTSRTTTTNAPATTVTTSTRATTTPTAETATLLEYTTTTNTAVPESAEVTSPEPEEQAAQEIITTGSHTDANAEVVDKCARIVAQRVTCPKTRDDV</sequence>
<organism evidence="3 4">
    <name type="scientific">Ancylostoma duodenale</name>
    <dbReference type="NCBI Taxonomy" id="51022"/>
    <lineage>
        <taxon>Eukaryota</taxon>
        <taxon>Metazoa</taxon>
        <taxon>Ecdysozoa</taxon>
        <taxon>Nematoda</taxon>
        <taxon>Chromadorea</taxon>
        <taxon>Rhabditida</taxon>
        <taxon>Rhabditina</taxon>
        <taxon>Rhabditomorpha</taxon>
        <taxon>Strongyloidea</taxon>
        <taxon>Ancylostomatidae</taxon>
        <taxon>Ancylostomatinae</taxon>
        <taxon>Ancylostoma</taxon>
    </lineage>
</organism>
<proteinExistence type="predicted"/>
<evidence type="ECO:0000313" key="3">
    <source>
        <dbReference type="EMBL" id="KIH52918.1"/>
    </source>
</evidence>